<dbReference type="InterPro" id="IPR025708">
    <property type="entry name" value="HSP15"/>
</dbReference>
<evidence type="ECO:0000256" key="3">
    <source>
        <dbReference type="ARBA" id="ARBA00023125"/>
    </source>
</evidence>
<evidence type="ECO:0000313" key="7">
    <source>
        <dbReference type="EMBL" id="OGL47500.1"/>
    </source>
</evidence>
<dbReference type="GO" id="GO:0034605">
    <property type="term" value="P:cellular response to heat"/>
    <property type="evidence" value="ECO:0007669"/>
    <property type="project" value="InterPro"/>
</dbReference>
<keyword evidence="3" id="KW-0238">DNA-binding</keyword>
<keyword evidence="2 4" id="KW-0694">RNA-binding</keyword>
<dbReference type="SUPFAM" id="SSF55174">
    <property type="entry name" value="Alpha-L RNA-binding motif"/>
    <property type="match status" value="1"/>
</dbReference>
<proteinExistence type="inferred from homology"/>
<dbReference type="AlphaFoldDB" id="A0A1F7S1D7"/>
<feature type="domain" description="RNA-binding S4" evidence="6">
    <location>
        <begin position="15"/>
        <end position="80"/>
    </location>
</feature>
<evidence type="ECO:0000256" key="1">
    <source>
        <dbReference type="ARBA" id="ARBA00008396"/>
    </source>
</evidence>
<dbReference type="EMBL" id="MGDD01000071">
    <property type="protein sequence ID" value="OGL47500.1"/>
    <property type="molecule type" value="Genomic_DNA"/>
</dbReference>
<dbReference type="CDD" id="cd00165">
    <property type="entry name" value="S4"/>
    <property type="match status" value="1"/>
</dbReference>
<dbReference type="InterPro" id="IPR036986">
    <property type="entry name" value="S4_RNA-bd_sf"/>
</dbReference>
<feature type="compositionally biased region" description="Basic and acidic residues" evidence="5">
    <location>
        <begin position="129"/>
        <end position="138"/>
    </location>
</feature>
<dbReference type="PIRSF" id="PIRSF016821">
    <property type="entry name" value="HSP15"/>
    <property type="match status" value="1"/>
</dbReference>
<comment type="similarity">
    <text evidence="1">Belongs to the HSP15 family.</text>
</comment>
<evidence type="ECO:0000313" key="8">
    <source>
        <dbReference type="Proteomes" id="UP000179266"/>
    </source>
</evidence>
<dbReference type="PROSITE" id="PS50889">
    <property type="entry name" value="S4"/>
    <property type="match status" value="1"/>
</dbReference>
<name>A0A1F7S1D7_9BACT</name>
<evidence type="ECO:0000256" key="5">
    <source>
        <dbReference type="SAM" id="MobiDB-lite"/>
    </source>
</evidence>
<organism evidence="7 8">
    <name type="scientific">Candidatus Schekmanbacteria bacterium RBG_13_48_7</name>
    <dbReference type="NCBI Taxonomy" id="1817878"/>
    <lineage>
        <taxon>Bacteria</taxon>
        <taxon>Candidatus Schekmaniibacteriota</taxon>
    </lineage>
</organism>
<protein>
    <recommendedName>
        <fullName evidence="6">RNA-binding S4 domain-containing protein</fullName>
    </recommendedName>
</protein>
<feature type="region of interest" description="Disordered" evidence="5">
    <location>
        <begin position="117"/>
        <end position="138"/>
    </location>
</feature>
<dbReference type="GO" id="GO:0043023">
    <property type="term" value="F:ribosomal large subunit binding"/>
    <property type="evidence" value="ECO:0007669"/>
    <property type="project" value="InterPro"/>
</dbReference>
<sequence length="138" mass="16107">MDNPDKFFGESTEPVRIDRWLMAARFYKTRSQAGQACDGGKIKVNGISAKPGKLVRPGDEVGIQHHDRYRKIRVLRLAQRGLPPATAKLLYEEHESTRLSEADIELIQIQKEMQKKVKRKFKGRPTKKERRDIKKYFR</sequence>
<dbReference type="Gene3D" id="3.10.290.10">
    <property type="entry name" value="RNA-binding S4 domain"/>
    <property type="match status" value="1"/>
</dbReference>
<evidence type="ECO:0000259" key="6">
    <source>
        <dbReference type="SMART" id="SM00363"/>
    </source>
</evidence>
<evidence type="ECO:0000256" key="4">
    <source>
        <dbReference type="PROSITE-ProRule" id="PRU00182"/>
    </source>
</evidence>
<evidence type="ECO:0000256" key="2">
    <source>
        <dbReference type="ARBA" id="ARBA00022884"/>
    </source>
</evidence>
<dbReference type="GO" id="GO:0003727">
    <property type="term" value="F:single-stranded RNA binding"/>
    <property type="evidence" value="ECO:0007669"/>
    <property type="project" value="InterPro"/>
</dbReference>
<comment type="caution">
    <text evidence="7">The sequence shown here is derived from an EMBL/GenBank/DDBJ whole genome shotgun (WGS) entry which is preliminary data.</text>
</comment>
<dbReference type="Proteomes" id="UP000179266">
    <property type="component" value="Unassembled WGS sequence"/>
</dbReference>
<accession>A0A1F7S1D7</accession>
<dbReference type="Pfam" id="PF01479">
    <property type="entry name" value="S4"/>
    <property type="match status" value="1"/>
</dbReference>
<dbReference type="InterPro" id="IPR002942">
    <property type="entry name" value="S4_RNA-bd"/>
</dbReference>
<feature type="compositionally biased region" description="Basic residues" evidence="5">
    <location>
        <begin position="117"/>
        <end position="128"/>
    </location>
</feature>
<dbReference type="GO" id="GO:0003677">
    <property type="term" value="F:DNA binding"/>
    <property type="evidence" value="ECO:0007669"/>
    <property type="project" value="UniProtKB-KW"/>
</dbReference>
<dbReference type="SMART" id="SM00363">
    <property type="entry name" value="S4"/>
    <property type="match status" value="1"/>
</dbReference>
<gene>
    <name evidence="7" type="ORF">A2161_11940</name>
</gene>
<reference evidence="7 8" key="1">
    <citation type="journal article" date="2016" name="Nat. Commun.">
        <title>Thousands of microbial genomes shed light on interconnected biogeochemical processes in an aquifer system.</title>
        <authorList>
            <person name="Anantharaman K."/>
            <person name="Brown C.T."/>
            <person name="Hug L.A."/>
            <person name="Sharon I."/>
            <person name="Castelle C.J."/>
            <person name="Probst A.J."/>
            <person name="Thomas B.C."/>
            <person name="Singh A."/>
            <person name="Wilkins M.J."/>
            <person name="Karaoz U."/>
            <person name="Brodie E.L."/>
            <person name="Williams K.H."/>
            <person name="Hubbard S.S."/>
            <person name="Banfield J.F."/>
        </authorList>
    </citation>
    <scope>NUCLEOTIDE SEQUENCE [LARGE SCALE GENOMIC DNA]</scope>
</reference>